<accession>A0AA46I551</accession>
<evidence type="ECO:0000313" key="2">
    <source>
        <dbReference type="Proteomes" id="UP000294678"/>
    </source>
</evidence>
<protein>
    <submittedName>
        <fullName evidence="1">Uncharacterized protein</fullName>
    </submittedName>
</protein>
<gene>
    <name evidence="1" type="ORF">EV215_1670</name>
</gene>
<proteinExistence type="predicted"/>
<dbReference type="AlphaFoldDB" id="A0AA46I551"/>
<reference evidence="1 2" key="1">
    <citation type="submission" date="2019-03" db="EMBL/GenBank/DDBJ databases">
        <title>Genomic Encyclopedia of Type Strains, Phase IV (KMG-IV): sequencing the most valuable type-strain genomes for metagenomic binning, comparative biology and taxonomic classification.</title>
        <authorList>
            <person name="Goeker M."/>
        </authorList>
    </citation>
    <scope>NUCLEOTIDE SEQUENCE [LARGE SCALE GENOMIC DNA]</scope>
    <source>
        <strain evidence="1 2">DSM 100055</strain>
    </source>
</reference>
<keyword evidence="2" id="KW-1185">Reference proteome</keyword>
<evidence type="ECO:0000313" key="1">
    <source>
        <dbReference type="EMBL" id="TDT68603.1"/>
    </source>
</evidence>
<comment type="caution">
    <text evidence="1">The sequence shown here is derived from an EMBL/GenBank/DDBJ whole genome shotgun (WGS) entry which is preliminary data.</text>
</comment>
<dbReference type="RefSeq" id="WP_134113537.1">
    <property type="nucleotide sequence ID" value="NZ_SOBG01000007.1"/>
</dbReference>
<name>A0AA46I551_9FUSO</name>
<sequence>MIILIIFISCSNIDLLVRGYYEVSFEFDNNIEKVYIDNMEIIENKKYYLNRAYHTAEIILKSSSIKKVELFLVDKVGIYFISENNIYLINKKYQIIE</sequence>
<organism evidence="1 2">
    <name type="scientific">Hypnocyclicus thermotrophus</name>
    <dbReference type="NCBI Taxonomy" id="1627895"/>
    <lineage>
        <taxon>Bacteria</taxon>
        <taxon>Fusobacteriati</taxon>
        <taxon>Fusobacteriota</taxon>
        <taxon>Fusobacteriia</taxon>
        <taxon>Fusobacteriales</taxon>
        <taxon>Fusobacteriaceae</taxon>
        <taxon>Hypnocyclicus</taxon>
    </lineage>
</organism>
<dbReference type="EMBL" id="SOBG01000007">
    <property type="protein sequence ID" value="TDT68603.1"/>
    <property type="molecule type" value="Genomic_DNA"/>
</dbReference>
<dbReference type="Proteomes" id="UP000294678">
    <property type="component" value="Unassembled WGS sequence"/>
</dbReference>